<evidence type="ECO:0000313" key="1">
    <source>
        <dbReference type="EMBL" id="GAG66740.1"/>
    </source>
</evidence>
<comment type="caution">
    <text evidence="1">The sequence shown here is derived from an EMBL/GenBank/DDBJ whole genome shotgun (WGS) entry which is preliminary data.</text>
</comment>
<gene>
    <name evidence="1" type="ORF">S01H4_20714</name>
</gene>
<proteinExistence type="predicted"/>
<name>X0ZB26_9ZZZZ</name>
<dbReference type="EMBL" id="BART01009334">
    <property type="protein sequence ID" value="GAG66740.1"/>
    <property type="molecule type" value="Genomic_DNA"/>
</dbReference>
<protein>
    <submittedName>
        <fullName evidence="1">Uncharacterized protein</fullName>
    </submittedName>
</protein>
<dbReference type="AlphaFoldDB" id="X0ZB26"/>
<reference evidence="1" key="1">
    <citation type="journal article" date="2014" name="Front. Microbiol.">
        <title>High frequency of phylogenetically diverse reductive dehalogenase-homologous genes in deep subseafloor sedimentary metagenomes.</title>
        <authorList>
            <person name="Kawai M."/>
            <person name="Futagami T."/>
            <person name="Toyoda A."/>
            <person name="Takaki Y."/>
            <person name="Nishi S."/>
            <person name="Hori S."/>
            <person name="Arai W."/>
            <person name="Tsubouchi T."/>
            <person name="Morono Y."/>
            <person name="Uchiyama I."/>
            <person name="Ito T."/>
            <person name="Fujiyama A."/>
            <person name="Inagaki F."/>
            <person name="Takami H."/>
        </authorList>
    </citation>
    <scope>NUCLEOTIDE SEQUENCE</scope>
    <source>
        <strain evidence="1">Expedition CK06-06</strain>
    </source>
</reference>
<sequence>MSRDQFLRKYLVVENCDSPKEIAKKIDFLLENRNLRSEIISCGRDVVKQTAKKYNEEILQQLEDCF</sequence>
<accession>X0ZB26</accession>
<organism evidence="1">
    <name type="scientific">marine sediment metagenome</name>
    <dbReference type="NCBI Taxonomy" id="412755"/>
    <lineage>
        <taxon>unclassified sequences</taxon>
        <taxon>metagenomes</taxon>
        <taxon>ecological metagenomes</taxon>
    </lineage>
</organism>